<dbReference type="GO" id="GO:0008047">
    <property type="term" value="F:enzyme activator activity"/>
    <property type="evidence" value="ECO:0007669"/>
    <property type="project" value="InterPro"/>
</dbReference>
<dbReference type="Pfam" id="PF01750">
    <property type="entry name" value="HycI"/>
    <property type="match status" value="1"/>
</dbReference>
<dbReference type="PANTHER" id="PTHR30302">
    <property type="entry name" value="HYDROGENASE 1 MATURATION PROTEASE"/>
    <property type="match status" value="1"/>
</dbReference>
<keyword evidence="3" id="KW-0064">Aspartyl protease</keyword>
<organism evidence="5 6">
    <name type="scientific">Sulfurimonas sediminis</name>
    <dbReference type="NCBI Taxonomy" id="2590020"/>
    <lineage>
        <taxon>Bacteria</taxon>
        <taxon>Pseudomonadati</taxon>
        <taxon>Campylobacterota</taxon>
        <taxon>Epsilonproteobacteria</taxon>
        <taxon>Campylobacterales</taxon>
        <taxon>Sulfurimonadaceae</taxon>
        <taxon>Sulfurimonas</taxon>
    </lineage>
</organism>
<dbReference type="GO" id="GO:0016485">
    <property type="term" value="P:protein processing"/>
    <property type="evidence" value="ECO:0007669"/>
    <property type="project" value="TreeGrafter"/>
</dbReference>
<evidence type="ECO:0000313" key="5">
    <source>
        <dbReference type="EMBL" id="QOP43366.1"/>
    </source>
</evidence>
<proteinExistence type="inferred from homology"/>
<sequence length="178" mass="19688">MKQLALLSVGNILEFDDGVAVYASQYLEKNYTFSPQTDIVNGGIEGINLLNLFMEYKHIIILDAIEIDDKPGSIYHIPSNELTGYGLNSGGAHEIGVLQCFDILELMGKEIPKSSIIGIVPQKIDVCIGLSMTMQKTFATYIDTVITILQKEGIQVSKHEQVVSLEAIIENFKNPLNR</sequence>
<dbReference type="CDD" id="cd06062">
    <property type="entry name" value="H2MP_MemB-H2up"/>
    <property type="match status" value="1"/>
</dbReference>
<evidence type="ECO:0000256" key="3">
    <source>
        <dbReference type="ARBA" id="ARBA00022750"/>
    </source>
</evidence>
<keyword evidence="4" id="KW-0378">Hydrolase</keyword>
<evidence type="ECO:0000256" key="2">
    <source>
        <dbReference type="ARBA" id="ARBA00022670"/>
    </source>
</evidence>
<accession>A0A7M1B1G9</accession>
<gene>
    <name evidence="5" type="ORF">FJR45_05135</name>
</gene>
<dbReference type="Proteomes" id="UP000593719">
    <property type="component" value="Chromosome"/>
</dbReference>
<dbReference type="InterPro" id="IPR023430">
    <property type="entry name" value="Pept_HybD-like_dom_sf"/>
</dbReference>
<dbReference type="KEGG" id="ssei:FJR45_05135"/>
<dbReference type="NCBIfam" id="TIGR00072">
    <property type="entry name" value="hydrog_prot"/>
    <property type="match status" value="1"/>
</dbReference>
<dbReference type="EMBL" id="CP041235">
    <property type="protein sequence ID" value="QOP43366.1"/>
    <property type="molecule type" value="Genomic_DNA"/>
</dbReference>
<dbReference type="GO" id="GO:0004190">
    <property type="term" value="F:aspartic-type endopeptidase activity"/>
    <property type="evidence" value="ECO:0007669"/>
    <property type="project" value="UniProtKB-KW"/>
</dbReference>
<dbReference type="AlphaFoldDB" id="A0A7M1B1G9"/>
<reference evidence="5 6" key="1">
    <citation type="submission" date="2019-06" db="EMBL/GenBank/DDBJ databases">
        <title>Sulfurimonas gotlandica sp. nov., a chemoautotrophic and psychrotolerant epsilonproteobacterium isolated from a pelagic redoxcline, and an emended description of the genus Sulfurimonas.</title>
        <authorList>
            <person name="Wang S."/>
            <person name="Jiang L."/>
            <person name="Shao Z."/>
        </authorList>
    </citation>
    <scope>NUCLEOTIDE SEQUENCE [LARGE SCALE GENOMIC DNA]</scope>
    <source>
        <strain evidence="5 6">S2-6</strain>
    </source>
</reference>
<dbReference type="SUPFAM" id="SSF53163">
    <property type="entry name" value="HybD-like"/>
    <property type="match status" value="1"/>
</dbReference>
<dbReference type="Gene3D" id="3.40.50.1450">
    <property type="entry name" value="HybD-like"/>
    <property type="match status" value="1"/>
</dbReference>
<dbReference type="InterPro" id="IPR000671">
    <property type="entry name" value="Peptidase_A31"/>
</dbReference>
<evidence type="ECO:0000256" key="4">
    <source>
        <dbReference type="ARBA" id="ARBA00022801"/>
    </source>
</evidence>
<evidence type="ECO:0000313" key="6">
    <source>
        <dbReference type="Proteomes" id="UP000593719"/>
    </source>
</evidence>
<evidence type="ECO:0000256" key="1">
    <source>
        <dbReference type="ARBA" id="ARBA00006814"/>
    </source>
</evidence>
<keyword evidence="6" id="KW-1185">Reference proteome</keyword>
<dbReference type="PRINTS" id="PR00446">
    <property type="entry name" value="HYDRGNUPTAKE"/>
</dbReference>
<dbReference type="PANTHER" id="PTHR30302:SF1">
    <property type="entry name" value="HYDROGENASE 2 MATURATION PROTEASE"/>
    <property type="match status" value="1"/>
</dbReference>
<comment type="similarity">
    <text evidence="1">Belongs to the peptidase A31 family.</text>
</comment>
<name>A0A7M1B1G9_9BACT</name>
<dbReference type="RefSeq" id="WP_193151653.1">
    <property type="nucleotide sequence ID" value="NZ_CP041235.1"/>
</dbReference>
<keyword evidence="2 5" id="KW-0645">Protease</keyword>
<protein>
    <submittedName>
        <fullName evidence="5">Hydrogenase maturation protease</fullName>
    </submittedName>
</protein>